<sequence>MSGDRLSLLNTLAFTAVRLAAAEFEPFTERLLLALAQPAAEDDGLRAKIAQRLRDHTPAFHQLLRDSLQEELLQAVEAAAEQGRAAVRSGALDLSADSFDAMQRRVQAENLAQALDRVHADQLAILGMRITHWLWPDELRTIANPFRGLSFVNAVVEAWAKFEREPGSLAVFMAQLRPALFLPLGMLYEALNRELAVRGVLPDAEQRYQSEIPELTIAVTPSTRDLLQAWLAPEGTLKLIPAKADALLEAMFDRLANDERLPFRTRKPVALIAQALMPLLRNDSDFFFGEDHPARRFLAALFDVALASSDGDALSQQIAALPERVSSAALPQLEAGLRQALAALDQANAELLTAQKTEALRQEAGAAALSAAEADIASRLETGEVDPLLEDFLRRQWVQVLSFARRVSDSKPELLPAVTGLMDELIGSLQPKQGAQERRQMVERLPSLVSTLNSWMNVIKWQGPEREEFFAALAERHAAALRPGDARQALEQRMETVSRASEHQLDRRASEQQAAADAAYLPVVHELAPGAWVELVRNDGSPVNCRLCWISPARSRLVFIVPQTKRVFMLRTEELARALRAERASPVRVGTWAGDALEAALQDLRD</sequence>
<accession>A0ABQ4Q2U7</accession>
<evidence type="ECO:0000256" key="1">
    <source>
        <dbReference type="SAM" id="Coils"/>
    </source>
</evidence>
<keyword evidence="1" id="KW-0175">Coiled coil</keyword>
<evidence type="ECO:0000313" key="2">
    <source>
        <dbReference type="EMBL" id="GIZ51356.1"/>
    </source>
</evidence>
<dbReference type="Pfam" id="PF07793">
    <property type="entry name" value="DUF1631"/>
    <property type="match status" value="2"/>
</dbReference>
<evidence type="ECO:0008006" key="4">
    <source>
        <dbReference type="Google" id="ProtNLM"/>
    </source>
</evidence>
<dbReference type="RefSeq" id="WP_220807524.1">
    <property type="nucleotide sequence ID" value="NZ_BPMK01000005.1"/>
</dbReference>
<name>A0ABQ4Q2U7_9BURK</name>
<dbReference type="EMBL" id="BPMK01000005">
    <property type="protein sequence ID" value="GIZ51356.1"/>
    <property type="molecule type" value="Genomic_DNA"/>
</dbReference>
<reference evidence="2 3" key="1">
    <citation type="journal article" date="2022" name="Int. J. Syst. Evol. Microbiol.">
        <title>Noviherbaspirillum aridicola sp. nov., isolated from an arid soil in Pakistan.</title>
        <authorList>
            <person name="Khan I.U."/>
            <person name="Saqib M."/>
            <person name="Amin A."/>
            <person name="Hussain F."/>
            <person name="Li L."/>
            <person name="Liu Y.H."/>
            <person name="Fang B.Z."/>
            <person name="Ahmed I."/>
            <person name="Li W.J."/>
        </authorList>
    </citation>
    <scope>NUCLEOTIDE SEQUENCE [LARGE SCALE GENOMIC DNA]</scope>
    <source>
        <strain evidence="2 3">NCCP-691</strain>
    </source>
</reference>
<dbReference type="InterPro" id="IPR012434">
    <property type="entry name" value="DUF1631"/>
</dbReference>
<comment type="caution">
    <text evidence="2">The sequence shown here is derived from an EMBL/GenBank/DDBJ whole genome shotgun (WGS) entry which is preliminary data.</text>
</comment>
<gene>
    <name evidence="2" type="ORF">NCCP691_13700</name>
</gene>
<keyword evidence="3" id="KW-1185">Reference proteome</keyword>
<evidence type="ECO:0000313" key="3">
    <source>
        <dbReference type="Proteomes" id="UP000887222"/>
    </source>
</evidence>
<protein>
    <recommendedName>
        <fullName evidence="4">DUF1631 family protein</fullName>
    </recommendedName>
</protein>
<proteinExistence type="predicted"/>
<dbReference type="Proteomes" id="UP000887222">
    <property type="component" value="Unassembled WGS sequence"/>
</dbReference>
<feature type="coiled-coil region" evidence="1">
    <location>
        <begin position="330"/>
        <end position="357"/>
    </location>
</feature>
<organism evidence="2 3">
    <name type="scientific">Noviherbaspirillum aridicola</name>
    <dbReference type="NCBI Taxonomy" id="2849687"/>
    <lineage>
        <taxon>Bacteria</taxon>
        <taxon>Pseudomonadati</taxon>
        <taxon>Pseudomonadota</taxon>
        <taxon>Betaproteobacteria</taxon>
        <taxon>Burkholderiales</taxon>
        <taxon>Oxalobacteraceae</taxon>
        <taxon>Noviherbaspirillum</taxon>
    </lineage>
</organism>